<dbReference type="STRING" id="1120989.SAMN02745227_01869"/>
<keyword evidence="12" id="KW-0997">Cell inner membrane</keyword>
<feature type="binding site" evidence="11">
    <location>
        <position position="192"/>
    </location>
    <ligand>
        <name>Mg(2+)</name>
        <dbReference type="ChEBI" id="CHEBI:18420"/>
    </ligand>
</feature>
<evidence type="ECO:0000256" key="3">
    <source>
        <dbReference type="ARBA" id="ARBA00022630"/>
    </source>
</evidence>
<keyword evidence="6 10" id="KW-0274">FAD</keyword>
<keyword evidence="12" id="KW-1003">Cell membrane</keyword>
<dbReference type="OrthoDB" id="9778595at2"/>
<dbReference type="PANTHER" id="PTHR30040:SF2">
    <property type="entry name" value="FAD:PROTEIN FMN TRANSFERASE"/>
    <property type="match status" value="1"/>
</dbReference>
<dbReference type="PIRSF" id="PIRSF006268">
    <property type="entry name" value="ApbE"/>
    <property type="match status" value="1"/>
</dbReference>
<comment type="function">
    <text evidence="12">Flavin transferase that catalyzes the transfer of the FMN moiety of FAD and its covalent binding to the hydroxyl group of a threonine residue in a target flavoprotein.</text>
</comment>
<comment type="cofactor">
    <cofactor evidence="11">
        <name>Mg(2+)</name>
        <dbReference type="ChEBI" id="CHEBI:18420"/>
    </cofactor>
    <cofactor evidence="11">
        <name>Mn(2+)</name>
        <dbReference type="ChEBI" id="CHEBI:29035"/>
    </cofactor>
    <text evidence="11">Magnesium. Can also use manganese.</text>
</comment>
<dbReference type="PROSITE" id="PS51257">
    <property type="entry name" value="PROKAR_LIPOPROTEIN"/>
    <property type="match status" value="1"/>
</dbReference>
<evidence type="ECO:0000256" key="8">
    <source>
        <dbReference type="ARBA" id="ARBA00031306"/>
    </source>
</evidence>
<evidence type="ECO:0000256" key="6">
    <source>
        <dbReference type="ARBA" id="ARBA00022827"/>
    </source>
</evidence>
<evidence type="ECO:0000256" key="2">
    <source>
        <dbReference type="ARBA" id="ARBA00016337"/>
    </source>
</evidence>
<dbReference type="RefSeq" id="WP_072908228.1">
    <property type="nucleotide sequence ID" value="NZ_FRAI01000024.1"/>
</dbReference>
<evidence type="ECO:0000256" key="10">
    <source>
        <dbReference type="PIRNR" id="PIRNR006268"/>
    </source>
</evidence>
<sequence>MKKLKIIFICFLVSLFLLTSCSKKSQHSKSEYTRYSQSFFDTFNTLTIVVAYTKTEEEFNNYFQKIHSRFQELHMLYDIYNNYQGINNLKTINDNAGIKPVEVHEEILNLISFSIEWAKKTNGNTNIALGPVTKIWHQYRSDGLYDPENAKIPPMELLQQRAKLTDIDKVIVDKENRTVFLAEKGMNLDVGAIAKGYAVELVAKEVEEMGMKSGIISAGGNVRTIGKPLDGIREYWGIGIFDPNSTLFSENRNLDTVFINNGSVVSSGDYQRYYYVDGELYHHLIDPKTLMPAKYYRAVTVVHPCSAIADFFSSELFFIPFEESYQMAQDFNIEAVWVMPDGEVRVTEGLKKILASYGASGGR</sequence>
<dbReference type="PANTHER" id="PTHR30040">
    <property type="entry name" value="THIAMINE BIOSYNTHESIS LIPOPROTEIN APBE"/>
    <property type="match status" value="1"/>
</dbReference>
<comment type="catalytic activity">
    <reaction evidence="9 10 12">
        <text>L-threonyl-[protein] + FAD = FMN-L-threonyl-[protein] + AMP + H(+)</text>
        <dbReference type="Rhea" id="RHEA:36847"/>
        <dbReference type="Rhea" id="RHEA-COMP:11060"/>
        <dbReference type="Rhea" id="RHEA-COMP:11061"/>
        <dbReference type="ChEBI" id="CHEBI:15378"/>
        <dbReference type="ChEBI" id="CHEBI:30013"/>
        <dbReference type="ChEBI" id="CHEBI:57692"/>
        <dbReference type="ChEBI" id="CHEBI:74257"/>
        <dbReference type="ChEBI" id="CHEBI:456215"/>
        <dbReference type="EC" id="2.7.1.180"/>
    </reaction>
</comment>
<organism evidence="13 14">
    <name type="scientific">Anaerobranca californiensis DSM 14826</name>
    <dbReference type="NCBI Taxonomy" id="1120989"/>
    <lineage>
        <taxon>Bacteria</taxon>
        <taxon>Bacillati</taxon>
        <taxon>Bacillota</taxon>
        <taxon>Clostridia</taxon>
        <taxon>Eubacteriales</taxon>
        <taxon>Proteinivoracaceae</taxon>
        <taxon>Anaerobranca</taxon>
    </lineage>
</organism>
<dbReference type="EC" id="2.7.1.180" evidence="1 10"/>
<feature type="chain" id="PRO_5039755429" description="FAD:protein FMN transferase" evidence="12">
    <location>
        <begin position="26"/>
        <end position="363"/>
    </location>
</feature>
<proteinExistence type="inferred from homology"/>
<dbReference type="Gene3D" id="3.10.520.10">
    <property type="entry name" value="ApbE-like domains"/>
    <property type="match status" value="1"/>
</dbReference>
<keyword evidence="7 10" id="KW-0460">Magnesium</keyword>
<dbReference type="InterPro" id="IPR024932">
    <property type="entry name" value="ApbE"/>
</dbReference>
<comment type="similarity">
    <text evidence="10 12">Belongs to the ApbE family.</text>
</comment>
<gene>
    <name evidence="13" type="ORF">SAMN02745227_01869</name>
</gene>
<evidence type="ECO:0000256" key="5">
    <source>
        <dbReference type="ARBA" id="ARBA00022723"/>
    </source>
</evidence>
<dbReference type="Proteomes" id="UP000243547">
    <property type="component" value="Unassembled WGS sequence"/>
</dbReference>
<evidence type="ECO:0000256" key="1">
    <source>
        <dbReference type="ARBA" id="ARBA00011955"/>
    </source>
</evidence>
<feature type="signal peptide" evidence="12">
    <location>
        <begin position="1"/>
        <end position="25"/>
    </location>
</feature>
<keyword evidence="12 13" id="KW-0449">Lipoprotein</keyword>
<dbReference type="SUPFAM" id="SSF143631">
    <property type="entry name" value="ApbE-like"/>
    <property type="match status" value="1"/>
</dbReference>
<dbReference type="GO" id="GO:0046872">
    <property type="term" value="F:metal ion binding"/>
    <property type="evidence" value="ECO:0007669"/>
    <property type="project" value="UniProtKB-UniRule"/>
</dbReference>
<evidence type="ECO:0000313" key="14">
    <source>
        <dbReference type="Proteomes" id="UP000243547"/>
    </source>
</evidence>
<keyword evidence="4 10" id="KW-0808">Transferase</keyword>
<accession>A0A1M6QVG4</accession>
<evidence type="ECO:0000256" key="4">
    <source>
        <dbReference type="ARBA" id="ARBA00022679"/>
    </source>
</evidence>
<protein>
    <recommendedName>
        <fullName evidence="2 10">FAD:protein FMN transferase</fullName>
        <ecNumber evidence="1 10">2.7.1.180</ecNumber>
    </recommendedName>
    <alternativeName>
        <fullName evidence="8 10">Flavin transferase</fullName>
    </alternativeName>
</protein>
<evidence type="ECO:0000313" key="13">
    <source>
        <dbReference type="EMBL" id="SHK24078.1"/>
    </source>
</evidence>
<feature type="binding site" evidence="11">
    <location>
        <position position="314"/>
    </location>
    <ligand>
        <name>Mg(2+)</name>
        <dbReference type="ChEBI" id="CHEBI:18420"/>
    </ligand>
</feature>
<evidence type="ECO:0000256" key="9">
    <source>
        <dbReference type="ARBA" id="ARBA00048540"/>
    </source>
</evidence>
<reference evidence="14" key="1">
    <citation type="submission" date="2016-11" db="EMBL/GenBank/DDBJ databases">
        <authorList>
            <person name="Varghese N."/>
            <person name="Submissions S."/>
        </authorList>
    </citation>
    <scope>NUCLEOTIDE SEQUENCE [LARGE SCALE GENOMIC DNA]</scope>
    <source>
        <strain evidence="14">DSM 14826</strain>
    </source>
</reference>
<dbReference type="EMBL" id="FRAI01000024">
    <property type="protein sequence ID" value="SHK24078.1"/>
    <property type="molecule type" value="Genomic_DNA"/>
</dbReference>
<keyword evidence="3 10" id="KW-0285">Flavoprotein</keyword>
<dbReference type="Pfam" id="PF02424">
    <property type="entry name" value="ApbE"/>
    <property type="match status" value="1"/>
</dbReference>
<comment type="subcellular location">
    <subcellularLocation>
        <location evidence="12">Cell inner membrane</location>
        <topology evidence="12">Lipid-anchor</topology>
        <orientation evidence="12">Periplasmic side</orientation>
    </subcellularLocation>
</comment>
<dbReference type="InterPro" id="IPR003374">
    <property type="entry name" value="ApbE-like_sf"/>
</dbReference>
<dbReference type="AlphaFoldDB" id="A0A1M6QVG4"/>
<evidence type="ECO:0000256" key="7">
    <source>
        <dbReference type="ARBA" id="ARBA00022842"/>
    </source>
</evidence>
<feature type="binding site" evidence="11">
    <location>
        <position position="310"/>
    </location>
    <ligand>
        <name>Mg(2+)</name>
        <dbReference type="ChEBI" id="CHEBI:18420"/>
    </ligand>
</feature>
<evidence type="ECO:0000256" key="11">
    <source>
        <dbReference type="PIRSR" id="PIRSR006268-2"/>
    </source>
</evidence>
<keyword evidence="14" id="KW-1185">Reference proteome</keyword>
<evidence type="ECO:0000256" key="12">
    <source>
        <dbReference type="RuleBase" id="RU363002"/>
    </source>
</evidence>
<dbReference type="GO" id="GO:0016740">
    <property type="term" value="F:transferase activity"/>
    <property type="evidence" value="ECO:0007669"/>
    <property type="project" value="UniProtKB-UniRule"/>
</dbReference>
<keyword evidence="12" id="KW-0472">Membrane</keyword>
<keyword evidence="12" id="KW-0732">Signal</keyword>
<name>A0A1M6QVG4_9FIRM</name>
<dbReference type="GO" id="GO:0005886">
    <property type="term" value="C:plasma membrane"/>
    <property type="evidence" value="ECO:0007669"/>
    <property type="project" value="UniProtKB-SubCell"/>
</dbReference>
<keyword evidence="5 10" id="KW-0479">Metal-binding</keyword>